<dbReference type="InterPro" id="IPR000182">
    <property type="entry name" value="GNAT_dom"/>
</dbReference>
<organism evidence="2 3">
    <name type="scientific">Arthrobacter rhombi</name>
    <dbReference type="NCBI Taxonomy" id="71253"/>
    <lineage>
        <taxon>Bacteria</taxon>
        <taxon>Bacillati</taxon>
        <taxon>Actinomycetota</taxon>
        <taxon>Actinomycetes</taxon>
        <taxon>Micrococcales</taxon>
        <taxon>Micrococcaceae</taxon>
        <taxon>Arthrobacter</taxon>
    </lineage>
</organism>
<dbReference type="PROSITE" id="PS51186">
    <property type="entry name" value="GNAT"/>
    <property type="match status" value="1"/>
</dbReference>
<dbReference type="SUPFAM" id="SSF55729">
    <property type="entry name" value="Acyl-CoA N-acyltransferases (Nat)"/>
    <property type="match status" value="1"/>
</dbReference>
<dbReference type="Proteomes" id="UP000195913">
    <property type="component" value="Unassembled WGS sequence"/>
</dbReference>
<dbReference type="Pfam" id="PF00583">
    <property type="entry name" value="Acetyltransf_1"/>
    <property type="match status" value="1"/>
</dbReference>
<evidence type="ECO:0000313" key="3">
    <source>
        <dbReference type="Proteomes" id="UP000195913"/>
    </source>
</evidence>
<gene>
    <name evidence="2" type="ORF">FM101_07755</name>
</gene>
<reference evidence="2 3" key="1">
    <citation type="submission" date="2017-02" db="EMBL/GenBank/DDBJ databases">
        <authorList>
            <person name="Peterson S.W."/>
        </authorList>
    </citation>
    <scope>NUCLEOTIDE SEQUENCE [LARGE SCALE GENOMIC DNA]</scope>
    <source>
        <strain evidence="2 3">B Ar 00.02</strain>
    </source>
</reference>
<protein>
    <submittedName>
        <fullName evidence="2">GCN5-related N-acetyltransferase</fullName>
    </submittedName>
</protein>
<accession>A0A1R4G4Y0</accession>
<dbReference type="AlphaFoldDB" id="A0A1R4G4Y0"/>
<dbReference type="Gene3D" id="3.40.630.30">
    <property type="match status" value="1"/>
</dbReference>
<proteinExistence type="predicted"/>
<dbReference type="InterPro" id="IPR016181">
    <property type="entry name" value="Acyl_CoA_acyltransferase"/>
</dbReference>
<keyword evidence="2" id="KW-0808">Transferase</keyword>
<name>A0A1R4G4Y0_9MICC</name>
<keyword evidence="3" id="KW-1185">Reference proteome</keyword>
<dbReference type="EMBL" id="FUHW01000027">
    <property type="protein sequence ID" value="SJM63206.1"/>
    <property type="molecule type" value="Genomic_DNA"/>
</dbReference>
<dbReference type="CDD" id="cd04301">
    <property type="entry name" value="NAT_SF"/>
    <property type="match status" value="1"/>
</dbReference>
<evidence type="ECO:0000313" key="2">
    <source>
        <dbReference type="EMBL" id="SJM63206.1"/>
    </source>
</evidence>
<dbReference type="GO" id="GO:0016747">
    <property type="term" value="F:acyltransferase activity, transferring groups other than amino-acyl groups"/>
    <property type="evidence" value="ECO:0007669"/>
    <property type="project" value="InterPro"/>
</dbReference>
<sequence>MIGVWVTGWVGARGYESRTEGRVHAALRHDTSGDWEYIIHEPSSEELVAVSETLHKHPARRLTIVTNDSLSTTEAALTAGLGVVTSDEALMVADMSGQDVESPRPAEGFTIETERDGKHAYVSIHLEDDPEVVAASGHVAVVDEYAVFDRIITANDFRRRGLGSLVMRALVSLALEHDVEEGLLVASTDGQALYHYLGWTPIGSIVTLEGQKD</sequence>
<evidence type="ECO:0000259" key="1">
    <source>
        <dbReference type="PROSITE" id="PS51186"/>
    </source>
</evidence>
<feature type="domain" description="N-acetyltransferase" evidence="1">
    <location>
        <begin position="79"/>
        <end position="213"/>
    </location>
</feature>